<evidence type="ECO:0000313" key="2">
    <source>
        <dbReference type="EMBL" id="KNC74584.1"/>
    </source>
</evidence>
<evidence type="ECO:0000256" key="1">
    <source>
        <dbReference type="SAM" id="MobiDB-lite"/>
    </source>
</evidence>
<protein>
    <submittedName>
        <fullName evidence="2">Uncharacterized protein</fullName>
    </submittedName>
</protein>
<feature type="region of interest" description="Disordered" evidence="1">
    <location>
        <begin position="84"/>
        <end position="109"/>
    </location>
</feature>
<organism evidence="2 3">
    <name type="scientific">Sphaeroforma arctica JP610</name>
    <dbReference type="NCBI Taxonomy" id="667725"/>
    <lineage>
        <taxon>Eukaryota</taxon>
        <taxon>Ichthyosporea</taxon>
        <taxon>Ichthyophonida</taxon>
        <taxon>Sphaeroforma</taxon>
    </lineage>
</organism>
<keyword evidence="3" id="KW-1185">Reference proteome</keyword>
<name>A0A0L0FCV5_9EUKA</name>
<dbReference type="GeneID" id="25913378"/>
<evidence type="ECO:0000313" key="3">
    <source>
        <dbReference type="Proteomes" id="UP000054560"/>
    </source>
</evidence>
<dbReference type="RefSeq" id="XP_014148486.1">
    <property type="nucleotide sequence ID" value="XM_014293011.1"/>
</dbReference>
<sequence length="221" mass="24372">MLESIDVFAAGIHHPNALPQHSKSIIKKYTDNDIAITYIDESVDEQSSTQATGSSVTRTTSSLGHLAVSEALEEALTEKYSYKEHSMQTSANRTTTYTEGTTPGPATRTINKAHRRTKSCLTLPSNKNNLASTRLSRSVSFSNKIVAVATYSNSDYSRGLDVAQHYKSLPAREKFLIKQEIRSATSDVNGLTQTTKDNIKYTCMFLLLAILLGLQRAYLSE</sequence>
<accession>A0A0L0FCV5</accession>
<dbReference type="EMBL" id="KQ244267">
    <property type="protein sequence ID" value="KNC74584.1"/>
    <property type="molecule type" value="Genomic_DNA"/>
</dbReference>
<feature type="compositionally biased region" description="Low complexity" evidence="1">
    <location>
        <begin position="94"/>
        <end position="107"/>
    </location>
</feature>
<dbReference type="AlphaFoldDB" id="A0A0L0FCV5"/>
<gene>
    <name evidence="2" type="ORF">SARC_12874</name>
</gene>
<proteinExistence type="predicted"/>
<reference evidence="2 3" key="1">
    <citation type="submission" date="2011-02" db="EMBL/GenBank/DDBJ databases">
        <title>The Genome Sequence of Sphaeroforma arctica JP610.</title>
        <authorList>
            <consortium name="The Broad Institute Genome Sequencing Platform"/>
            <person name="Russ C."/>
            <person name="Cuomo C."/>
            <person name="Young S.K."/>
            <person name="Zeng Q."/>
            <person name="Gargeya S."/>
            <person name="Alvarado L."/>
            <person name="Berlin A."/>
            <person name="Chapman S.B."/>
            <person name="Chen Z."/>
            <person name="Freedman E."/>
            <person name="Gellesch M."/>
            <person name="Goldberg J."/>
            <person name="Griggs A."/>
            <person name="Gujja S."/>
            <person name="Heilman E."/>
            <person name="Heiman D."/>
            <person name="Howarth C."/>
            <person name="Mehta T."/>
            <person name="Neiman D."/>
            <person name="Pearson M."/>
            <person name="Roberts A."/>
            <person name="Saif S."/>
            <person name="Shea T."/>
            <person name="Shenoy N."/>
            <person name="Sisk P."/>
            <person name="Stolte C."/>
            <person name="Sykes S."/>
            <person name="White J."/>
            <person name="Yandava C."/>
            <person name="Burger G."/>
            <person name="Gray M.W."/>
            <person name="Holland P.W.H."/>
            <person name="King N."/>
            <person name="Lang F.B.F."/>
            <person name="Roger A.J."/>
            <person name="Ruiz-Trillo I."/>
            <person name="Haas B."/>
            <person name="Nusbaum C."/>
            <person name="Birren B."/>
        </authorList>
    </citation>
    <scope>NUCLEOTIDE SEQUENCE [LARGE SCALE GENOMIC DNA]</scope>
    <source>
        <strain evidence="2 3">JP610</strain>
    </source>
</reference>
<dbReference type="Proteomes" id="UP000054560">
    <property type="component" value="Unassembled WGS sequence"/>
</dbReference>